<dbReference type="OrthoDB" id="6416617at2759"/>
<proteinExistence type="inferred from homology"/>
<dbReference type="GO" id="GO:0042026">
    <property type="term" value="P:protein refolding"/>
    <property type="evidence" value="ECO:0007669"/>
    <property type="project" value="TreeGrafter"/>
</dbReference>
<dbReference type="PANTHER" id="PTHR45640:SF13">
    <property type="entry name" value="HEAT SHOCK PROTEIN 22-RELATED"/>
    <property type="match status" value="1"/>
</dbReference>
<dbReference type="PRINTS" id="PR00299">
    <property type="entry name" value="ACRYSTALLIN"/>
</dbReference>
<reference evidence="6" key="1">
    <citation type="submission" date="2020-08" db="EMBL/GenBank/DDBJ databases">
        <title>Multicomponent nature underlies the extraordinary mechanical properties of spider dragline silk.</title>
        <authorList>
            <person name="Kono N."/>
            <person name="Nakamura H."/>
            <person name="Mori M."/>
            <person name="Yoshida Y."/>
            <person name="Ohtoshi R."/>
            <person name="Malay A.D."/>
            <person name="Moran D.A.P."/>
            <person name="Tomita M."/>
            <person name="Numata K."/>
            <person name="Arakawa K."/>
        </authorList>
    </citation>
    <scope>NUCLEOTIDE SEQUENCE</scope>
</reference>
<organism evidence="6 7">
    <name type="scientific">Nephila pilipes</name>
    <name type="common">Giant wood spider</name>
    <name type="synonym">Nephila maculata</name>
    <dbReference type="NCBI Taxonomy" id="299642"/>
    <lineage>
        <taxon>Eukaryota</taxon>
        <taxon>Metazoa</taxon>
        <taxon>Ecdysozoa</taxon>
        <taxon>Arthropoda</taxon>
        <taxon>Chelicerata</taxon>
        <taxon>Arachnida</taxon>
        <taxon>Araneae</taxon>
        <taxon>Araneomorphae</taxon>
        <taxon>Entelegynae</taxon>
        <taxon>Araneoidea</taxon>
        <taxon>Nephilidae</taxon>
        <taxon>Nephila</taxon>
    </lineage>
</organism>
<keyword evidence="7" id="KW-1185">Reference proteome</keyword>
<dbReference type="PANTHER" id="PTHR45640">
    <property type="entry name" value="HEAT SHOCK PROTEIN HSP-12.2-RELATED"/>
    <property type="match status" value="1"/>
</dbReference>
<keyword evidence="1" id="KW-0346">Stress response</keyword>
<comment type="caution">
    <text evidence="6">The sequence shown here is derived from an EMBL/GenBank/DDBJ whole genome shotgun (WGS) entry which is preliminary data.</text>
</comment>
<dbReference type="SUPFAM" id="SSF49764">
    <property type="entry name" value="HSP20-like chaperones"/>
    <property type="match status" value="1"/>
</dbReference>
<dbReference type="InterPro" id="IPR001436">
    <property type="entry name" value="Alpha-crystallin/sHSP_animal"/>
</dbReference>
<evidence type="ECO:0000313" key="6">
    <source>
        <dbReference type="EMBL" id="GFU10272.1"/>
    </source>
</evidence>
<dbReference type="GO" id="GO:0005737">
    <property type="term" value="C:cytoplasm"/>
    <property type="evidence" value="ECO:0007669"/>
    <property type="project" value="TreeGrafter"/>
</dbReference>
<dbReference type="GO" id="GO:0051082">
    <property type="term" value="F:unfolded protein binding"/>
    <property type="evidence" value="ECO:0007669"/>
    <property type="project" value="TreeGrafter"/>
</dbReference>
<protein>
    <submittedName>
        <fullName evidence="6">Protein lethal(2)essential for life</fullName>
    </submittedName>
</protein>
<evidence type="ECO:0000256" key="2">
    <source>
        <dbReference type="PROSITE-ProRule" id="PRU00285"/>
    </source>
</evidence>
<dbReference type="GO" id="GO:0009408">
    <property type="term" value="P:response to heat"/>
    <property type="evidence" value="ECO:0007669"/>
    <property type="project" value="TreeGrafter"/>
</dbReference>
<name>A0A8X6UEZ0_NEPPI</name>
<dbReference type="InterPro" id="IPR008978">
    <property type="entry name" value="HSP20-like_chaperone"/>
</dbReference>
<dbReference type="PROSITE" id="PS01031">
    <property type="entry name" value="SHSP"/>
    <property type="match status" value="1"/>
</dbReference>
<dbReference type="Proteomes" id="UP000887013">
    <property type="component" value="Unassembled WGS sequence"/>
</dbReference>
<evidence type="ECO:0000313" key="7">
    <source>
        <dbReference type="Proteomes" id="UP000887013"/>
    </source>
</evidence>
<evidence type="ECO:0000259" key="5">
    <source>
        <dbReference type="PROSITE" id="PS01031"/>
    </source>
</evidence>
<dbReference type="Pfam" id="PF00011">
    <property type="entry name" value="HSP20"/>
    <property type="match status" value="1"/>
</dbReference>
<evidence type="ECO:0000256" key="1">
    <source>
        <dbReference type="ARBA" id="ARBA00023016"/>
    </source>
</evidence>
<evidence type="ECO:0000256" key="4">
    <source>
        <dbReference type="SAM" id="MobiDB-lite"/>
    </source>
</evidence>
<dbReference type="EMBL" id="BMAW01078266">
    <property type="protein sequence ID" value="GFU10272.1"/>
    <property type="molecule type" value="Genomic_DNA"/>
</dbReference>
<dbReference type="InterPro" id="IPR002068">
    <property type="entry name" value="A-crystallin/Hsp20_dom"/>
</dbReference>
<sequence>MFAQLMRDMYDPLEYRHGALPTVLLDSLDSRPRVHPNILRPRRQTSLSSVLKGDSKNDTNKFQVMLNVKHFRPDEIEVKTVDNFVVIHGKHEEHADEHGFVSREFTRRYQLPDDVEPQTVKSSLSQDGVLTIQAPRKTLEPPPKNERIVPIIMQQSAALEEAQKQQQALEQQAVQQQSSKEQKQ</sequence>
<dbReference type="AlphaFoldDB" id="A0A8X6UEZ0"/>
<accession>A0A8X6UEZ0</accession>
<feature type="domain" description="SHSP" evidence="5">
    <location>
        <begin position="42"/>
        <end position="154"/>
    </location>
</feature>
<dbReference type="GO" id="GO:0005634">
    <property type="term" value="C:nucleus"/>
    <property type="evidence" value="ECO:0007669"/>
    <property type="project" value="TreeGrafter"/>
</dbReference>
<dbReference type="Gene3D" id="2.60.40.790">
    <property type="match status" value="1"/>
</dbReference>
<dbReference type="CDD" id="cd06526">
    <property type="entry name" value="metazoan_ACD"/>
    <property type="match status" value="1"/>
</dbReference>
<feature type="region of interest" description="Disordered" evidence="4">
    <location>
        <begin position="157"/>
        <end position="184"/>
    </location>
</feature>
<gene>
    <name evidence="6" type="primary">l(2)efl</name>
    <name evidence="6" type="ORF">NPIL_110231</name>
</gene>
<evidence type="ECO:0000256" key="3">
    <source>
        <dbReference type="RuleBase" id="RU003616"/>
    </source>
</evidence>
<comment type="similarity">
    <text evidence="2 3">Belongs to the small heat shock protein (HSP20) family.</text>
</comment>